<dbReference type="Pfam" id="PF03797">
    <property type="entry name" value="Autotransporter"/>
    <property type="match status" value="1"/>
</dbReference>
<keyword evidence="4" id="KW-1185">Reference proteome</keyword>
<dbReference type="Gene3D" id="2.40.128.130">
    <property type="entry name" value="Autotransporter beta-domain"/>
    <property type="match status" value="1"/>
</dbReference>
<evidence type="ECO:0000259" key="2">
    <source>
        <dbReference type="PROSITE" id="PS51208"/>
    </source>
</evidence>
<name>A0A8J6YQT8_9PROT</name>
<evidence type="ECO:0000313" key="4">
    <source>
        <dbReference type="Proteomes" id="UP000631034"/>
    </source>
</evidence>
<accession>A0A8J6YQT8</accession>
<organism evidence="3 4">
    <name type="scientific">Phaeovibrio sulfidiphilus</name>
    <dbReference type="NCBI Taxonomy" id="1220600"/>
    <lineage>
        <taxon>Bacteria</taxon>
        <taxon>Pseudomonadati</taxon>
        <taxon>Pseudomonadota</taxon>
        <taxon>Alphaproteobacteria</taxon>
        <taxon>Rhodospirillales</taxon>
        <taxon>Rhodospirillaceae</taxon>
        <taxon>Phaeovibrio</taxon>
    </lineage>
</organism>
<dbReference type="InterPro" id="IPR036709">
    <property type="entry name" value="Autotransporte_beta_dom_sf"/>
</dbReference>
<dbReference type="Proteomes" id="UP000631034">
    <property type="component" value="Unassembled WGS sequence"/>
</dbReference>
<reference evidence="3" key="1">
    <citation type="submission" date="2020-10" db="EMBL/GenBank/DDBJ databases">
        <title>Genome sequence of the unusual species of purple photosynthetic bacteria, Phaeovibrio sulfidiphilus DSM 23193, type strain.</title>
        <authorList>
            <person name="Kyndt J.A."/>
            <person name="Meyer T.E."/>
        </authorList>
    </citation>
    <scope>NUCLEOTIDE SEQUENCE</scope>
    <source>
        <strain evidence="3">DSM 23193</strain>
    </source>
</reference>
<dbReference type="AlphaFoldDB" id="A0A8J6YQT8"/>
<dbReference type="RefSeq" id="WP_192534677.1">
    <property type="nucleotide sequence ID" value="NZ_JACZHT010000006.1"/>
</dbReference>
<feature type="chain" id="PRO_5035305339" evidence="1">
    <location>
        <begin position="28"/>
        <end position="693"/>
    </location>
</feature>
<feature type="signal peptide" evidence="1">
    <location>
        <begin position="1"/>
        <end position="27"/>
    </location>
</feature>
<proteinExistence type="predicted"/>
<feature type="domain" description="Autotransporter" evidence="2">
    <location>
        <begin position="417"/>
        <end position="693"/>
    </location>
</feature>
<evidence type="ECO:0000313" key="3">
    <source>
        <dbReference type="EMBL" id="MBE1237672.1"/>
    </source>
</evidence>
<sequence length="693" mass="72500">MAHGTARSALWTLPVLLCLFGAGEAMAAEEWIGVTRPLEDIWTLSSRKPSADNGRAILPSGALVFENTSSGTVRPFDADLELQAGVSLSASGKGDSGVLHGLYVSQDIGVSGARVEARGSGAQASGLVSTGEFWIAAGGQVEAHGEKGGTGISAEHLRLYSGTLTLLPDTGGNARSRAFVLSGARTDDTGRELGPDVLIGAGGTLYLPVTRKTDGSGWAVGRMVLSHDDAAVAKSDVVIEKGATLSLYTSGVLDLPTGSAQAAGTVIEIATANLDGTIQDNAGWVGRRTSGVLGYEVTLSEDRRSASVSVTRLAPLSDLLEGPVRNVALAVETSPNVSAENSALYDRLSNTFTADGTSAALRTLTPQAGALLPRVSMVVMDAGFNAVRRETLVRTRPPAVQQVASRESVSYISDLVRPKEDLSVWFTPLGGFDHLREASASYADSTFNWGGGSAGLSTRMGPLTLSVAGVAALGRLDLGSDGQSQTKSFGAVVSVVTDPLNTEGTLAPWLSASAGYLYTNADQDRRELGGTTASADVDSHTFRVAGEMGQDFEIATSWRLSPSIGVDYTSVSQGAYRETSGATPMDVRSTDLQSLRPRVGVEVAHQVTPGFELRASGTYLYEALDTAVDLEYGLSGLSGIRMTGQDRGRHFGQIGLGATYHAGDSFTLNGGYALMVGDRYDAHTLWLRVKYEF</sequence>
<dbReference type="EMBL" id="JACZHT010000006">
    <property type="protein sequence ID" value="MBE1237672.1"/>
    <property type="molecule type" value="Genomic_DNA"/>
</dbReference>
<dbReference type="SUPFAM" id="SSF103515">
    <property type="entry name" value="Autotransporter"/>
    <property type="match status" value="1"/>
</dbReference>
<dbReference type="InterPro" id="IPR005546">
    <property type="entry name" value="Autotransporte_beta"/>
</dbReference>
<dbReference type="PROSITE" id="PS51208">
    <property type="entry name" value="AUTOTRANSPORTER"/>
    <property type="match status" value="1"/>
</dbReference>
<dbReference type="SMART" id="SM00869">
    <property type="entry name" value="Autotransporter"/>
    <property type="match status" value="1"/>
</dbReference>
<evidence type="ECO:0000256" key="1">
    <source>
        <dbReference type="SAM" id="SignalP"/>
    </source>
</evidence>
<gene>
    <name evidence="3" type="ORF">IHV25_08425</name>
</gene>
<keyword evidence="1" id="KW-0732">Signal</keyword>
<comment type="caution">
    <text evidence="3">The sequence shown here is derived from an EMBL/GenBank/DDBJ whole genome shotgun (WGS) entry which is preliminary data.</text>
</comment>
<protein>
    <submittedName>
        <fullName evidence="3">Autotransporter outer membrane beta-barrel domain-containing protein</fullName>
    </submittedName>
</protein>